<proteinExistence type="predicted"/>
<protein>
    <submittedName>
        <fullName evidence="2">Uncharacterized protein</fullName>
    </submittedName>
</protein>
<dbReference type="Proteomes" id="UP001157418">
    <property type="component" value="Unassembled WGS sequence"/>
</dbReference>
<comment type="caution">
    <text evidence="2">The sequence shown here is derived from an EMBL/GenBank/DDBJ whole genome shotgun (WGS) entry which is preliminary data.</text>
</comment>
<organism evidence="2 3">
    <name type="scientific">Lactuca virosa</name>
    <dbReference type="NCBI Taxonomy" id="75947"/>
    <lineage>
        <taxon>Eukaryota</taxon>
        <taxon>Viridiplantae</taxon>
        <taxon>Streptophyta</taxon>
        <taxon>Embryophyta</taxon>
        <taxon>Tracheophyta</taxon>
        <taxon>Spermatophyta</taxon>
        <taxon>Magnoliopsida</taxon>
        <taxon>eudicotyledons</taxon>
        <taxon>Gunneridae</taxon>
        <taxon>Pentapetalae</taxon>
        <taxon>asterids</taxon>
        <taxon>campanulids</taxon>
        <taxon>Asterales</taxon>
        <taxon>Asteraceae</taxon>
        <taxon>Cichorioideae</taxon>
        <taxon>Cichorieae</taxon>
        <taxon>Lactucinae</taxon>
        <taxon>Lactuca</taxon>
    </lineage>
</organism>
<keyword evidence="3" id="KW-1185">Reference proteome</keyword>
<reference evidence="2 3" key="1">
    <citation type="submission" date="2022-01" db="EMBL/GenBank/DDBJ databases">
        <authorList>
            <person name="Xiong W."/>
            <person name="Schranz E."/>
        </authorList>
    </citation>
    <scope>NUCLEOTIDE SEQUENCE [LARGE SCALE GENOMIC DNA]</scope>
</reference>
<evidence type="ECO:0000313" key="3">
    <source>
        <dbReference type="Proteomes" id="UP001157418"/>
    </source>
</evidence>
<evidence type="ECO:0000313" key="1">
    <source>
        <dbReference type="EMBL" id="CAH1439680.1"/>
    </source>
</evidence>
<dbReference type="EMBL" id="CAKMRJ010005523">
    <property type="protein sequence ID" value="CAH1444211.1"/>
    <property type="molecule type" value="Genomic_DNA"/>
</dbReference>
<dbReference type="EMBL" id="CAKMRJ010005180">
    <property type="protein sequence ID" value="CAH1439680.1"/>
    <property type="molecule type" value="Genomic_DNA"/>
</dbReference>
<evidence type="ECO:0000313" key="2">
    <source>
        <dbReference type="EMBL" id="CAH1444211.1"/>
    </source>
</evidence>
<name>A0AAU9P285_9ASTR</name>
<gene>
    <name evidence="1" type="ORF">LVIROSA_LOCUS25862</name>
    <name evidence="2" type="ORF">LVIROSA_LOCUS30068</name>
</gene>
<accession>A0AAU9P285</accession>
<dbReference type="AlphaFoldDB" id="A0AAU9P285"/>
<sequence>MFFFFSHLHSQKHRHLHHPVDFCHRQQSNTHRLYFLLRLYHNTDFLKRGLWVRQQCGWILGTMMDFSFLLRWISITNKNLGFNLNQLRPLCSSQIQKLIFLQRMLLMEEVFPVTAGVAG</sequence>